<dbReference type="Proteomes" id="UP000014113">
    <property type="component" value="Unassembled WGS sequence"/>
</dbReference>
<accession>S0K078</accession>
<dbReference type="EMBL" id="ASWJ01000001">
    <property type="protein sequence ID" value="EOW87830.1"/>
    <property type="molecule type" value="Genomic_DNA"/>
</dbReference>
<gene>
    <name evidence="3" type="ORF">I568_00116</name>
</gene>
<evidence type="ECO:0000313" key="3">
    <source>
        <dbReference type="EMBL" id="EOW87830.1"/>
    </source>
</evidence>
<dbReference type="AlphaFoldDB" id="S0K078"/>
<feature type="domain" description="DUF5648" evidence="2">
    <location>
        <begin position="35"/>
        <end position="172"/>
    </location>
</feature>
<keyword evidence="4" id="KW-1185">Reference proteome</keyword>
<sequence length="176" mass="19847">MRKLTCLLMLLGFMCVSSVGISEVKAHSTSDYEVAYRIYSPKTGQHRYMIDLTRMNQLVIDQGWHLEKGHLLFSKSAEDYLPAATVLTLFSPNNQDIVYTANPVEVDVLLKANWQILLSSDVPLSALKPEKGVPVYRLYQPALGRHHFTAIFAERNQLMQAGWQAEGIAFYASAVR</sequence>
<feature type="signal peptide" evidence="1">
    <location>
        <begin position="1"/>
        <end position="22"/>
    </location>
</feature>
<evidence type="ECO:0000259" key="2">
    <source>
        <dbReference type="Pfam" id="PF18885"/>
    </source>
</evidence>
<name>S0K078_9ENTE</name>
<dbReference type="OrthoDB" id="1654093at2"/>
<comment type="caution">
    <text evidence="3">The sequence shown here is derived from an EMBL/GenBank/DDBJ whole genome shotgun (WGS) entry which is preliminary data.</text>
</comment>
<evidence type="ECO:0000256" key="1">
    <source>
        <dbReference type="SAM" id="SignalP"/>
    </source>
</evidence>
<dbReference type="PATRIC" id="fig|1121865.3.peg.2104"/>
<dbReference type="RefSeq" id="WP_016184256.1">
    <property type="nucleotide sequence ID" value="NZ_JXKI01000017.1"/>
</dbReference>
<evidence type="ECO:0000313" key="4">
    <source>
        <dbReference type="Proteomes" id="UP000014113"/>
    </source>
</evidence>
<reference evidence="3 4" key="1">
    <citation type="submission" date="2013-03" db="EMBL/GenBank/DDBJ databases">
        <title>The Genome Sequence of Enterococcus columbae ATCC_51263 (PacBio/Illumina hybrid assembly).</title>
        <authorList>
            <consortium name="The Broad Institute Genomics Platform"/>
            <consortium name="The Broad Institute Genome Sequencing Center for Infectious Disease"/>
            <person name="Earl A."/>
            <person name="Russ C."/>
            <person name="Gilmore M."/>
            <person name="Surin D."/>
            <person name="Walker B."/>
            <person name="Young S."/>
            <person name="Zeng Q."/>
            <person name="Gargeya S."/>
            <person name="Fitzgerald M."/>
            <person name="Haas B."/>
            <person name="Abouelleil A."/>
            <person name="Allen A.W."/>
            <person name="Alvarado L."/>
            <person name="Arachchi H.M."/>
            <person name="Berlin A.M."/>
            <person name="Chapman S.B."/>
            <person name="Gainer-Dewar J."/>
            <person name="Goldberg J."/>
            <person name="Griggs A."/>
            <person name="Gujja S."/>
            <person name="Hansen M."/>
            <person name="Howarth C."/>
            <person name="Imamovic A."/>
            <person name="Ireland A."/>
            <person name="Larimer J."/>
            <person name="McCowan C."/>
            <person name="Murphy C."/>
            <person name="Pearson M."/>
            <person name="Poon T.W."/>
            <person name="Priest M."/>
            <person name="Roberts A."/>
            <person name="Saif S."/>
            <person name="Shea T."/>
            <person name="Sisk P."/>
            <person name="Sykes S."/>
            <person name="Wortman J."/>
            <person name="Nusbaum C."/>
            <person name="Birren B."/>
        </authorList>
    </citation>
    <scope>NUCLEOTIDE SEQUENCE [LARGE SCALE GENOMIC DNA]</scope>
    <source>
        <strain evidence="3 4">ATCC 51263</strain>
    </source>
</reference>
<dbReference type="InterPro" id="IPR043708">
    <property type="entry name" value="DUF5648"/>
</dbReference>
<feature type="chain" id="PRO_5039662483" description="DUF5648 domain-containing protein" evidence="1">
    <location>
        <begin position="23"/>
        <end position="176"/>
    </location>
</feature>
<protein>
    <recommendedName>
        <fullName evidence="2">DUF5648 domain-containing protein</fullName>
    </recommendedName>
</protein>
<dbReference type="Pfam" id="PF18885">
    <property type="entry name" value="DUF5648"/>
    <property type="match status" value="1"/>
</dbReference>
<organism evidence="3 4">
    <name type="scientific">Enterococcus columbae DSM 7374 = ATCC 51263</name>
    <dbReference type="NCBI Taxonomy" id="1121865"/>
    <lineage>
        <taxon>Bacteria</taxon>
        <taxon>Bacillati</taxon>
        <taxon>Bacillota</taxon>
        <taxon>Bacilli</taxon>
        <taxon>Lactobacillales</taxon>
        <taxon>Enterococcaceae</taxon>
        <taxon>Enterococcus</taxon>
    </lineage>
</organism>
<proteinExistence type="predicted"/>
<keyword evidence="1" id="KW-0732">Signal</keyword>
<dbReference type="eggNOG" id="COG0584">
    <property type="taxonomic scope" value="Bacteria"/>
</dbReference>